<dbReference type="AlphaFoldDB" id="A0A6A6DYT6"/>
<dbReference type="EMBL" id="ML994642">
    <property type="protein sequence ID" value="KAF2183542.1"/>
    <property type="molecule type" value="Genomic_DNA"/>
</dbReference>
<proteinExistence type="predicted"/>
<evidence type="ECO:0000313" key="1">
    <source>
        <dbReference type="EMBL" id="KAF2183542.1"/>
    </source>
</evidence>
<gene>
    <name evidence="1" type="ORF">K469DRAFT_582844</name>
</gene>
<evidence type="ECO:0000313" key="2">
    <source>
        <dbReference type="Proteomes" id="UP000800200"/>
    </source>
</evidence>
<dbReference type="OrthoDB" id="3440033at2759"/>
<keyword evidence="2" id="KW-1185">Reference proteome</keyword>
<protein>
    <recommendedName>
        <fullName evidence="3">DDE-1 domain-containing protein</fullName>
    </recommendedName>
</protein>
<reference evidence="1" key="1">
    <citation type="journal article" date="2020" name="Stud. Mycol.">
        <title>101 Dothideomycetes genomes: a test case for predicting lifestyles and emergence of pathogens.</title>
        <authorList>
            <person name="Haridas S."/>
            <person name="Albert R."/>
            <person name="Binder M."/>
            <person name="Bloem J."/>
            <person name="Labutti K."/>
            <person name="Salamov A."/>
            <person name="Andreopoulos B."/>
            <person name="Baker S."/>
            <person name="Barry K."/>
            <person name="Bills G."/>
            <person name="Bluhm B."/>
            <person name="Cannon C."/>
            <person name="Castanera R."/>
            <person name="Culley D."/>
            <person name="Daum C."/>
            <person name="Ezra D."/>
            <person name="Gonzalez J."/>
            <person name="Henrissat B."/>
            <person name="Kuo A."/>
            <person name="Liang C."/>
            <person name="Lipzen A."/>
            <person name="Lutzoni F."/>
            <person name="Magnuson J."/>
            <person name="Mondo S."/>
            <person name="Nolan M."/>
            <person name="Ohm R."/>
            <person name="Pangilinan J."/>
            <person name="Park H.-J."/>
            <person name="Ramirez L."/>
            <person name="Alfaro M."/>
            <person name="Sun H."/>
            <person name="Tritt A."/>
            <person name="Yoshinaga Y."/>
            <person name="Zwiers L.-H."/>
            <person name="Turgeon B."/>
            <person name="Goodwin S."/>
            <person name="Spatafora J."/>
            <person name="Crous P."/>
            <person name="Grigoriev I."/>
        </authorList>
    </citation>
    <scope>NUCLEOTIDE SEQUENCE</scope>
    <source>
        <strain evidence="1">CBS 207.26</strain>
    </source>
</reference>
<sequence>NPNIEKVRQKPKDKDRIHAQKRDEIVKYYEKFKRMVDEKGIHKEDVWNFDETGFRVGRCGNQMVITPGARGKEGKDRKNYTVAAETNLDYLPSAEAISAGTVVILPILVETNQHLFQWYNHTSILGDYIFSVAESGHNNELMLDWI</sequence>
<dbReference type="Proteomes" id="UP000800200">
    <property type="component" value="Unassembled WGS sequence"/>
</dbReference>
<feature type="non-terminal residue" evidence="1">
    <location>
        <position position="1"/>
    </location>
</feature>
<organism evidence="1 2">
    <name type="scientific">Zopfia rhizophila CBS 207.26</name>
    <dbReference type="NCBI Taxonomy" id="1314779"/>
    <lineage>
        <taxon>Eukaryota</taxon>
        <taxon>Fungi</taxon>
        <taxon>Dikarya</taxon>
        <taxon>Ascomycota</taxon>
        <taxon>Pezizomycotina</taxon>
        <taxon>Dothideomycetes</taxon>
        <taxon>Dothideomycetes incertae sedis</taxon>
        <taxon>Zopfiaceae</taxon>
        <taxon>Zopfia</taxon>
    </lineage>
</organism>
<name>A0A6A6DYT6_9PEZI</name>
<evidence type="ECO:0008006" key="3">
    <source>
        <dbReference type="Google" id="ProtNLM"/>
    </source>
</evidence>
<accession>A0A6A6DYT6</accession>